<dbReference type="Pfam" id="PF10186">
    <property type="entry name" value="ATG14"/>
    <property type="match status" value="1"/>
</dbReference>
<dbReference type="eggNOG" id="ENOG502S2VB">
    <property type="taxonomic scope" value="Eukaryota"/>
</dbReference>
<dbReference type="OMA" id="HYLSIRL"/>
<dbReference type="GO" id="GO:0035493">
    <property type="term" value="P:SNARE complex assembly"/>
    <property type="evidence" value="ECO:0007669"/>
    <property type="project" value="TreeGrafter"/>
</dbReference>
<dbReference type="PANTHER" id="PTHR15157:SF13">
    <property type="entry name" value="AUTOPHAGY-RELATED PROTEIN 14"/>
    <property type="match status" value="1"/>
</dbReference>
<keyword evidence="6" id="KW-1185">Reference proteome</keyword>
<dbReference type="Proteomes" id="UP000016931">
    <property type="component" value="Unassembled WGS sequence"/>
</dbReference>
<proteinExistence type="inferred from homology"/>
<dbReference type="EMBL" id="KB456267">
    <property type="protein sequence ID" value="EMF10926.1"/>
    <property type="molecule type" value="Genomic_DNA"/>
</dbReference>
<dbReference type="GO" id="GO:0000149">
    <property type="term" value="F:SNARE binding"/>
    <property type="evidence" value="ECO:0007669"/>
    <property type="project" value="TreeGrafter"/>
</dbReference>
<dbReference type="GO" id="GO:0005768">
    <property type="term" value="C:endosome"/>
    <property type="evidence" value="ECO:0007669"/>
    <property type="project" value="TreeGrafter"/>
</dbReference>
<evidence type="ECO:0000256" key="4">
    <source>
        <dbReference type="SAM" id="MobiDB-lite"/>
    </source>
</evidence>
<dbReference type="PANTHER" id="PTHR15157">
    <property type="entry name" value="UV RADIATION RESISTANCE-ASSOCIATED GENE PROTEIN"/>
    <property type="match status" value="1"/>
</dbReference>
<keyword evidence="3" id="KW-0175">Coiled coil</keyword>
<gene>
    <name evidence="5" type="ORF">SEPMUDRAFT_127505</name>
</gene>
<dbReference type="InterPro" id="IPR018791">
    <property type="entry name" value="UV_resistance/autophagy_Atg14"/>
</dbReference>
<evidence type="ECO:0000256" key="2">
    <source>
        <dbReference type="ARBA" id="ARBA00013807"/>
    </source>
</evidence>
<dbReference type="GO" id="GO:0032991">
    <property type="term" value="C:protein-containing complex"/>
    <property type="evidence" value="ECO:0007669"/>
    <property type="project" value="UniProtKB-ARBA"/>
</dbReference>
<feature type="region of interest" description="Disordered" evidence="4">
    <location>
        <begin position="507"/>
        <end position="541"/>
    </location>
</feature>
<dbReference type="GO" id="GO:0000323">
    <property type="term" value="C:lytic vacuole"/>
    <property type="evidence" value="ECO:0007669"/>
    <property type="project" value="TreeGrafter"/>
</dbReference>
<evidence type="ECO:0000313" key="5">
    <source>
        <dbReference type="EMBL" id="EMF10926.1"/>
    </source>
</evidence>
<dbReference type="AlphaFoldDB" id="N1QEM7"/>
<dbReference type="GeneID" id="27899286"/>
<accession>N1QEM7</accession>
<sequence>MDCDICSRALGGRRQPLCAGCAQTMLYGSRIQQATVLMDREKHHAHAEAVVRPGNDGVLAALPEDADLDAITTGMRRHGLERSRAEAESRELRLHSIVEKADELRAQIAAYKQHTAARKEHVQARQKALATERNVLEQCRPRATEPVHAATKKATQRLEKVRSRIVDARLLLCREAALAMDFHRRKGKDGRSEYVLGSIVVPDLRHLNVRTQPQAKAPLVGGRTVAEPHDLVSETFDNVARLSNLCAYYLGVRLPGEILLPHEKFPRAAIMPEKSSYKHSKIAFPGLSSSQSSSPTESRFIDQNLPRPRPLWLEKPLAQLVKEDPKSYSLYIEGVTMLAYNVAWLCKSQGVDGINNFDDICAIGRNLYHLLLAQHRKSQPYRPTIDRTSTGTSSKVTAVPGAREVAQQPTSTIRLGVFSHNSAENNLAAAEGGELMKTWHLSSSVRLADKLRGHLLAEISGAEWTLVDEEEWNEEREDELPVLVGGSRRPFEPRHHPAMSVMTVVAHDGAEEDRSSSAAETKQKKQSSGWMKVRGRGGDGF</sequence>
<dbReference type="OrthoDB" id="16772at2759"/>
<organism evidence="5 6">
    <name type="scientific">Sphaerulina musiva (strain SO2202)</name>
    <name type="common">Poplar stem canker fungus</name>
    <name type="synonym">Septoria musiva</name>
    <dbReference type="NCBI Taxonomy" id="692275"/>
    <lineage>
        <taxon>Eukaryota</taxon>
        <taxon>Fungi</taxon>
        <taxon>Dikarya</taxon>
        <taxon>Ascomycota</taxon>
        <taxon>Pezizomycotina</taxon>
        <taxon>Dothideomycetes</taxon>
        <taxon>Dothideomycetidae</taxon>
        <taxon>Mycosphaerellales</taxon>
        <taxon>Mycosphaerellaceae</taxon>
        <taxon>Sphaerulina</taxon>
    </lineage>
</organism>
<evidence type="ECO:0000256" key="3">
    <source>
        <dbReference type="ARBA" id="ARBA00023054"/>
    </source>
</evidence>
<comment type="similarity">
    <text evidence="1">Belongs to the ATG14 family.</text>
</comment>
<reference evidence="5 6" key="1">
    <citation type="journal article" date="2012" name="PLoS Pathog.">
        <title>Diverse lifestyles and strategies of plant pathogenesis encoded in the genomes of eighteen Dothideomycetes fungi.</title>
        <authorList>
            <person name="Ohm R.A."/>
            <person name="Feau N."/>
            <person name="Henrissat B."/>
            <person name="Schoch C.L."/>
            <person name="Horwitz B.A."/>
            <person name="Barry K.W."/>
            <person name="Condon B.J."/>
            <person name="Copeland A.C."/>
            <person name="Dhillon B."/>
            <person name="Glaser F."/>
            <person name="Hesse C.N."/>
            <person name="Kosti I."/>
            <person name="LaButti K."/>
            <person name="Lindquist E.A."/>
            <person name="Lucas S."/>
            <person name="Salamov A.A."/>
            <person name="Bradshaw R.E."/>
            <person name="Ciuffetti L."/>
            <person name="Hamelin R.C."/>
            <person name="Kema G.H.J."/>
            <person name="Lawrence C."/>
            <person name="Scott J.A."/>
            <person name="Spatafora J.W."/>
            <person name="Turgeon B.G."/>
            <person name="de Wit P.J.G.M."/>
            <person name="Zhong S."/>
            <person name="Goodwin S.B."/>
            <person name="Grigoriev I.V."/>
        </authorList>
    </citation>
    <scope>NUCLEOTIDE SEQUENCE [LARGE SCALE GENOMIC DNA]</scope>
    <source>
        <strain evidence="5 6">SO2202</strain>
    </source>
</reference>
<name>N1QEM7_SPHMS</name>
<dbReference type="RefSeq" id="XP_016759047.1">
    <property type="nucleotide sequence ID" value="XM_016902149.1"/>
</dbReference>
<evidence type="ECO:0000313" key="6">
    <source>
        <dbReference type="Proteomes" id="UP000016931"/>
    </source>
</evidence>
<dbReference type="HOGENOM" id="CLU_021590_1_0_1"/>
<protein>
    <recommendedName>
        <fullName evidence="2">Autophagy-related protein 14</fullName>
    </recommendedName>
</protein>
<evidence type="ECO:0000256" key="1">
    <source>
        <dbReference type="ARBA" id="ARBA00009574"/>
    </source>
</evidence>